<evidence type="ECO:0000313" key="2">
    <source>
        <dbReference type="EMBL" id="OYN87965.1"/>
    </source>
</evidence>
<keyword evidence="1" id="KW-0472">Membrane</keyword>
<keyword evidence="1" id="KW-0812">Transmembrane</keyword>
<dbReference type="Proteomes" id="UP000216533">
    <property type="component" value="Unassembled WGS sequence"/>
</dbReference>
<protein>
    <recommendedName>
        <fullName evidence="4">DUF4352 domain-containing protein</fullName>
    </recommendedName>
</protein>
<feature type="transmembrane region" description="Helical" evidence="1">
    <location>
        <begin position="12"/>
        <end position="33"/>
    </location>
</feature>
<dbReference type="AlphaFoldDB" id="A0A255EEG7"/>
<dbReference type="RefSeq" id="WP_094450630.1">
    <property type="nucleotide sequence ID" value="NZ_NMVI01000015.1"/>
</dbReference>
<reference evidence="2 3" key="1">
    <citation type="submission" date="2017-07" db="EMBL/GenBank/DDBJ databases">
        <title>Draft whole genome sequences of clinical Proprionibacteriaceae strains.</title>
        <authorList>
            <person name="Bernier A.-M."/>
            <person name="Bernard K."/>
            <person name="Domingo M.-C."/>
        </authorList>
    </citation>
    <scope>NUCLEOTIDE SEQUENCE [LARGE SCALE GENOMIC DNA]</scope>
    <source>
        <strain evidence="2 3">NML 160184</strain>
    </source>
</reference>
<dbReference type="EMBL" id="NMVI01000015">
    <property type="protein sequence ID" value="OYN87965.1"/>
    <property type="molecule type" value="Genomic_DNA"/>
</dbReference>
<sequence>MKRDQYDPRPQWYRTGVVGLLVCLVVAGGITLLRPPPNEVPISWVDVAEGDPGQGQWIAGEVLSSETTTVMYAGESTTPVVETDHQLVIARLKVGAIREQQLLTKIWLVTTDGREYEQVRTGGWSFAPLPAGFTMTASVVFEIPADATPARLEIRPEYGVVIVYAEGLRIDLDPSPVAESRVPERRTVETTR</sequence>
<accession>A0A255EEG7</accession>
<evidence type="ECO:0008006" key="4">
    <source>
        <dbReference type="Google" id="ProtNLM"/>
    </source>
</evidence>
<name>A0A255EEG7_9ACTN</name>
<organism evidence="2 3">
    <name type="scientific">Parenemella sanctibonifatiensis</name>
    <dbReference type="NCBI Taxonomy" id="2016505"/>
    <lineage>
        <taxon>Bacteria</taxon>
        <taxon>Bacillati</taxon>
        <taxon>Actinomycetota</taxon>
        <taxon>Actinomycetes</taxon>
        <taxon>Propionibacteriales</taxon>
        <taxon>Propionibacteriaceae</taxon>
        <taxon>Parenemella</taxon>
    </lineage>
</organism>
<evidence type="ECO:0000256" key="1">
    <source>
        <dbReference type="SAM" id="Phobius"/>
    </source>
</evidence>
<gene>
    <name evidence="2" type="ORF">CGZ92_06825</name>
</gene>
<proteinExistence type="predicted"/>
<comment type="caution">
    <text evidence="2">The sequence shown here is derived from an EMBL/GenBank/DDBJ whole genome shotgun (WGS) entry which is preliminary data.</text>
</comment>
<keyword evidence="1" id="KW-1133">Transmembrane helix</keyword>
<evidence type="ECO:0000313" key="3">
    <source>
        <dbReference type="Proteomes" id="UP000216533"/>
    </source>
</evidence>